<dbReference type="Gene3D" id="1.25.40.20">
    <property type="entry name" value="Ankyrin repeat-containing domain"/>
    <property type="match status" value="2"/>
</dbReference>
<feature type="domain" description="PGG" evidence="9">
    <location>
        <begin position="32"/>
        <end position="122"/>
    </location>
</feature>
<comment type="caution">
    <text evidence="10">The sequence shown here is derived from an EMBL/GenBank/DDBJ whole genome shotgun (WGS) entry which is preliminary data.</text>
</comment>
<feature type="transmembrane region" description="Helical" evidence="8">
    <location>
        <begin position="139"/>
        <end position="157"/>
    </location>
</feature>
<dbReference type="Pfam" id="PF13962">
    <property type="entry name" value="PGG"/>
    <property type="match status" value="1"/>
</dbReference>
<organism evidence="10 11">
    <name type="scientific">Quercus suber</name>
    <name type="common">Cork oak</name>
    <dbReference type="NCBI Taxonomy" id="58331"/>
    <lineage>
        <taxon>Eukaryota</taxon>
        <taxon>Viridiplantae</taxon>
        <taxon>Streptophyta</taxon>
        <taxon>Embryophyta</taxon>
        <taxon>Tracheophyta</taxon>
        <taxon>Spermatophyta</taxon>
        <taxon>Magnoliopsida</taxon>
        <taxon>eudicotyledons</taxon>
        <taxon>Gunneridae</taxon>
        <taxon>Pentapetalae</taxon>
        <taxon>rosids</taxon>
        <taxon>fabids</taxon>
        <taxon>Fagales</taxon>
        <taxon>Fagaceae</taxon>
        <taxon>Quercus</taxon>
    </lineage>
</organism>
<keyword evidence="6 8" id="KW-0472">Membrane</keyword>
<dbReference type="SUPFAM" id="SSF48403">
    <property type="entry name" value="Ankyrin repeat"/>
    <property type="match status" value="1"/>
</dbReference>
<evidence type="ECO:0000256" key="8">
    <source>
        <dbReference type="SAM" id="Phobius"/>
    </source>
</evidence>
<dbReference type="InterPro" id="IPR026961">
    <property type="entry name" value="PGG_dom"/>
</dbReference>
<evidence type="ECO:0000256" key="2">
    <source>
        <dbReference type="ARBA" id="ARBA00022692"/>
    </source>
</evidence>
<sequence length="489" mass="54877">MGLIALEDSANRKRSSKKGWNKWLKYLRYQGDWLEETRGALMLVAIVITTITFQPVLNPPGGVNPPDGVMKTNVNGLNYTCDAGISVIACSDKNGYLIFMIFNTISFSASLCVVFLLISMHVPLNTCHVYHSRIPSPCLYAFNLLIYTIHILAWFVLKIRKFILYIYKELYKAAGTGCKTTLDRLILEDPYLLNKISLTSLSETPLHISALVGHLEFSKALLLLKPQLTRELDSHRCCPLHLASAEGHTEIVQALLDENKDACLVSDQDGRIPLHYAAMRGRVEVVRQLIIAQPNSITQVVLDGGETVLHLCVKYNQLDSLNLLVEFVSDEADFLNSKDHEGGNTVLHLAVMLQRIEIVKYLLSVSKVKEGADALNKMGLTALEVLNHYPKDWKSFTIQNIFMDACAVRTTKKNNLSPSLEIVVGHQDSANRKRSSKKGWNKWLKYLRYQGDWLEETRGALMLVAIVITTITFQPVLNPQVVSTPQTVL</sequence>
<proteinExistence type="predicted"/>
<protein>
    <submittedName>
        <fullName evidence="10">Ankyrin repeat-containing protein bda1</fullName>
    </submittedName>
</protein>
<evidence type="ECO:0000256" key="1">
    <source>
        <dbReference type="ARBA" id="ARBA00004141"/>
    </source>
</evidence>
<dbReference type="AlphaFoldDB" id="A0AAW0J5X6"/>
<dbReference type="SMART" id="SM00248">
    <property type="entry name" value="ANK"/>
    <property type="match status" value="5"/>
</dbReference>
<evidence type="ECO:0000259" key="9">
    <source>
        <dbReference type="Pfam" id="PF13962"/>
    </source>
</evidence>
<reference evidence="10 11" key="1">
    <citation type="journal article" date="2018" name="Sci. Data">
        <title>The draft genome sequence of cork oak.</title>
        <authorList>
            <person name="Ramos A.M."/>
            <person name="Usie A."/>
            <person name="Barbosa P."/>
            <person name="Barros P.M."/>
            <person name="Capote T."/>
            <person name="Chaves I."/>
            <person name="Simoes F."/>
            <person name="Abreu I."/>
            <person name="Carrasquinho I."/>
            <person name="Faro C."/>
            <person name="Guimaraes J.B."/>
            <person name="Mendonca D."/>
            <person name="Nobrega F."/>
            <person name="Rodrigues L."/>
            <person name="Saibo N.J.M."/>
            <person name="Varela M.C."/>
            <person name="Egas C."/>
            <person name="Matos J."/>
            <person name="Miguel C.M."/>
            <person name="Oliveira M.M."/>
            <person name="Ricardo C.P."/>
            <person name="Goncalves S."/>
        </authorList>
    </citation>
    <scope>NUCLEOTIDE SEQUENCE [LARGE SCALE GENOMIC DNA]</scope>
    <source>
        <strain evidence="11">cv. HL8</strain>
    </source>
</reference>
<feature type="transmembrane region" description="Helical" evidence="8">
    <location>
        <begin position="96"/>
        <end position="118"/>
    </location>
</feature>
<evidence type="ECO:0000256" key="4">
    <source>
        <dbReference type="ARBA" id="ARBA00022989"/>
    </source>
</evidence>
<dbReference type="EMBL" id="PKMF04000684">
    <property type="protein sequence ID" value="KAK7821953.1"/>
    <property type="molecule type" value="Genomic_DNA"/>
</dbReference>
<dbReference type="PANTHER" id="PTHR24186">
    <property type="entry name" value="PROTEIN PHOSPHATASE 1 REGULATORY SUBUNIT"/>
    <property type="match status" value="1"/>
</dbReference>
<dbReference type="PROSITE" id="PS50297">
    <property type="entry name" value="ANK_REP_REGION"/>
    <property type="match status" value="3"/>
</dbReference>
<evidence type="ECO:0000313" key="11">
    <source>
        <dbReference type="Proteomes" id="UP000237347"/>
    </source>
</evidence>
<feature type="repeat" description="ANK" evidence="7">
    <location>
        <begin position="342"/>
        <end position="364"/>
    </location>
</feature>
<keyword evidence="4 8" id="KW-1133">Transmembrane helix</keyword>
<keyword evidence="11" id="KW-1185">Reference proteome</keyword>
<dbReference type="Pfam" id="PF00023">
    <property type="entry name" value="Ank"/>
    <property type="match status" value="1"/>
</dbReference>
<gene>
    <name evidence="10" type="primary">BAD1_30</name>
    <name evidence="10" type="ORF">CFP56_037197</name>
</gene>
<dbReference type="InterPro" id="IPR002110">
    <property type="entry name" value="Ankyrin_rpt"/>
</dbReference>
<dbReference type="PROSITE" id="PS50088">
    <property type="entry name" value="ANK_REPEAT"/>
    <property type="match status" value="3"/>
</dbReference>
<accession>A0AAW0J5X6</accession>
<dbReference type="PANTHER" id="PTHR24186:SF37">
    <property type="entry name" value="PGG DOMAIN-CONTAINING PROTEIN"/>
    <property type="match status" value="1"/>
</dbReference>
<comment type="subcellular location">
    <subcellularLocation>
        <location evidence="1">Membrane</location>
        <topology evidence="1">Multi-pass membrane protein</topology>
    </subcellularLocation>
</comment>
<name>A0AAW0J5X6_QUESU</name>
<keyword evidence="3" id="KW-0677">Repeat</keyword>
<dbReference type="GO" id="GO:0005886">
    <property type="term" value="C:plasma membrane"/>
    <property type="evidence" value="ECO:0007669"/>
    <property type="project" value="TreeGrafter"/>
</dbReference>
<dbReference type="InterPro" id="IPR036770">
    <property type="entry name" value="Ankyrin_rpt-contain_sf"/>
</dbReference>
<evidence type="ECO:0000256" key="5">
    <source>
        <dbReference type="ARBA" id="ARBA00023043"/>
    </source>
</evidence>
<evidence type="ECO:0000256" key="7">
    <source>
        <dbReference type="PROSITE-ProRule" id="PRU00023"/>
    </source>
</evidence>
<dbReference type="Proteomes" id="UP000237347">
    <property type="component" value="Unassembled WGS sequence"/>
</dbReference>
<evidence type="ECO:0000256" key="3">
    <source>
        <dbReference type="ARBA" id="ARBA00022737"/>
    </source>
</evidence>
<dbReference type="Pfam" id="PF12796">
    <property type="entry name" value="Ank_2"/>
    <property type="match status" value="1"/>
</dbReference>
<evidence type="ECO:0000256" key="6">
    <source>
        <dbReference type="ARBA" id="ARBA00023136"/>
    </source>
</evidence>
<keyword evidence="5 7" id="KW-0040">ANK repeat</keyword>
<feature type="transmembrane region" description="Helical" evidence="8">
    <location>
        <begin position="39"/>
        <end position="57"/>
    </location>
</feature>
<evidence type="ECO:0000313" key="10">
    <source>
        <dbReference type="EMBL" id="KAK7821953.1"/>
    </source>
</evidence>
<feature type="repeat" description="ANK" evidence="7">
    <location>
        <begin position="269"/>
        <end position="290"/>
    </location>
</feature>
<feature type="repeat" description="ANK" evidence="7">
    <location>
        <begin position="235"/>
        <end position="267"/>
    </location>
</feature>
<keyword evidence="2 8" id="KW-0812">Transmembrane</keyword>